<accession>A0A1H5KNL9</accession>
<proteinExistence type="predicted"/>
<organism evidence="3 4">
    <name type="scientific">Pseudomonas palleroniana</name>
    <dbReference type="NCBI Taxonomy" id="191390"/>
    <lineage>
        <taxon>Bacteria</taxon>
        <taxon>Pseudomonadati</taxon>
        <taxon>Pseudomonadota</taxon>
        <taxon>Gammaproteobacteria</taxon>
        <taxon>Pseudomonadales</taxon>
        <taxon>Pseudomonadaceae</taxon>
        <taxon>Pseudomonas</taxon>
    </lineage>
</organism>
<name>A0A1H5KNL9_9PSED</name>
<evidence type="ECO:0000313" key="4">
    <source>
        <dbReference type="Proteomes" id="UP000199129"/>
    </source>
</evidence>
<dbReference type="Proteomes" id="UP000199129">
    <property type="component" value="Unassembled WGS sequence"/>
</dbReference>
<dbReference type="RefSeq" id="WP_090367833.1">
    <property type="nucleotide sequence ID" value="NZ_FNUA01000002.1"/>
</dbReference>
<evidence type="ECO:0000313" key="6">
    <source>
        <dbReference type="Proteomes" id="UP000423257"/>
    </source>
</evidence>
<gene>
    <name evidence="2" type="ORF">C9383_09315</name>
    <name evidence="1" type="ORF">F7R03_07525</name>
    <name evidence="3" type="ORF">SAMN04490198_2309</name>
</gene>
<dbReference type="AlphaFoldDB" id="A0A1H5KNL9"/>
<keyword evidence="5" id="KW-1185">Reference proteome</keyword>
<reference evidence="3 4" key="1">
    <citation type="submission" date="2016-10" db="EMBL/GenBank/DDBJ databases">
        <authorList>
            <person name="de Groot N.N."/>
        </authorList>
    </citation>
    <scope>NUCLEOTIDE SEQUENCE [LARGE SCALE GENOMIC DNA]</scope>
    <source>
        <strain evidence="3 4">BS3265</strain>
    </source>
</reference>
<evidence type="ECO:0000313" key="5">
    <source>
        <dbReference type="Proteomes" id="UP000240476"/>
    </source>
</evidence>
<dbReference type="EMBL" id="VZPQ01000003">
    <property type="protein sequence ID" value="KAB0568435.1"/>
    <property type="molecule type" value="Genomic_DNA"/>
</dbReference>
<evidence type="ECO:0000313" key="2">
    <source>
        <dbReference type="EMBL" id="PTC28730.1"/>
    </source>
</evidence>
<dbReference type="Proteomes" id="UP000423257">
    <property type="component" value="Unassembled WGS sequence"/>
</dbReference>
<dbReference type="EMBL" id="FNUA01000002">
    <property type="protein sequence ID" value="SEE66353.1"/>
    <property type="molecule type" value="Genomic_DNA"/>
</dbReference>
<reference evidence="1 6" key="3">
    <citation type="submission" date="2019-09" db="EMBL/GenBank/DDBJ databases">
        <title>Draft genome sequences of 48 bacterial type strains from the CCUG.</title>
        <authorList>
            <person name="Tunovic T."/>
            <person name="Pineiro-Iglesias B."/>
            <person name="Unosson C."/>
            <person name="Inganas E."/>
            <person name="Ohlen M."/>
            <person name="Cardew S."/>
            <person name="Jensie-Markopoulos S."/>
            <person name="Salva-Serra F."/>
            <person name="Jaen-Luchoro D."/>
            <person name="Karlsson R."/>
            <person name="Svensson-Stadler L."/>
            <person name="Chun J."/>
            <person name="Moore E."/>
        </authorList>
    </citation>
    <scope>NUCLEOTIDE SEQUENCE [LARGE SCALE GENOMIC DNA]</scope>
    <source>
        <strain evidence="1 6">CCUG 51524</strain>
    </source>
</reference>
<evidence type="ECO:0000313" key="3">
    <source>
        <dbReference type="EMBL" id="SEE66353.1"/>
    </source>
</evidence>
<dbReference type="EMBL" id="PYWX01000029">
    <property type="protein sequence ID" value="PTC28730.1"/>
    <property type="molecule type" value="Genomic_DNA"/>
</dbReference>
<reference evidence="2 5" key="2">
    <citation type="submission" date="2018-03" db="EMBL/GenBank/DDBJ databases">
        <title>Draft genome sequence of the type strain of Pseudomonas palleroniana LMG 23076, isolated from rice in Cameroon.</title>
        <authorList>
            <person name="Tambong J.T."/>
        </authorList>
    </citation>
    <scope>NUCLEOTIDE SEQUENCE [LARGE SCALE GENOMIC DNA]</scope>
    <source>
        <strain evidence="2 5">LMG 23076</strain>
    </source>
</reference>
<dbReference type="Proteomes" id="UP000240476">
    <property type="component" value="Unassembled WGS sequence"/>
</dbReference>
<sequence>MLRIPVTTSDLDSARIKKTIALFRKHYPIGAPSLSTVQREFAVLIGYGKYNEMLISAQKLGPVYQGAPIPLAQVIEAVGQRIAEQWNLPADDAKTLAGKLHLSNLDACRTTARPVPPSILRDDRLSPAVHVATLGLSHMSVSDLLALGAPGYSYAIFENGDTFIWDKLVTAVDQLRPELLEALKHEPQYATLTDMSALRDAYVRDVLIPASSKLLDAVRQKELTPLGYETISLFNEAGVFRGRSLINRQLRGLVPVISRDDGGLTEAMASLAGGRAPRHLNVRNLEVGEGKGRLVSFVTETGGNMVHDYVDNQNPRHPGRTYVEYEGAEQMYALAPQAVHHEAEISRLISKGLADLVKMNPVDLVAIEGVVLDDGRFPDDLMDIAPGPTIVDGQLRPRTVATDRLCGPNFYERQITYIRLHDWLTVDDIPQTVVSAMGTPNVKMERDHMLTEALPAYRTELHYELDRSVAAAILQAQRMIASTAGIQKALDLAQRHLSPDQAYVRFAQILTPVIIQRVSDQKLVAAGQRTKEAMPELDDYNDYVVGVALAMSSDGYSLNVPGTRDFRTKAALLSWLTIFSLQAVESARETARFSADTRALLVNAILVDGLAIKDVVDEGKALTVFLSKLADQDRYILGAKKWNADAGRRWMEARKHGYWAVGAMVEETSRDAAEKPVSVSNLEKLTHVIQRAAENQYRVELLP</sequence>
<protein>
    <submittedName>
        <fullName evidence="3">Uncharacterized protein</fullName>
    </submittedName>
</protein>
<evidence type="ECO:0000313" key="1">
    <source>
        <dbReference type="EMBL" id="KAB0568435.1"/>
    </source>
</evidence>